<organism evidence="2 3">
    <name type="scientific">Thalassotalea piscium</name>
    <dbReference type="NCBI Taxonomy" id="1230533"/>
    <lineage>
        <taxon>Bacteria</taxon>
        <taxon>Pseudomonadati</taxon>
        <taxon>Pseudomonadota</taxon>
        <taxon>Gammaproteobacteria</taxon>
        <taxon>Alteromonadales</taxon>
        <taxon>Colwelliaceae</taxon>
        <taxon>Thalassotalea</taxon>
    </lineage>
</organism>
<dbReference type="InterPro" id="IPR000182">
    <property type="entry name" value="GNAT_dom"/>
</dbReference>
<protein>
    <submittedName>
        <fullName evidence="2">GNAT superfamily N-acetyltransferase</fullName>
    </submittedName>
</protein>
<gene>
    <name evidence="2" type="ORF">HNQ55_001083</name>
</gene>
<reference evidence="2 3" key="1">
    <citation type="submission" date="2020-08" db="EMBL/GenBank/DDBJ databases">
        <title>Genomic Encyclopedia of Type Strains, Phase IV (KMG-IV): sequencing the most valuable type-strain genomes for metagenomic binning, comparative biology and taxonomic classification.</title>
        <authorList>
            <person name="Goeker M."/>
        </authorList>
    </citation>
    <scope>NUCLEOTIDE SEQUENCE [LARGE SCALE GENOMIC DNA]</scope>
    <source>
        <strain evidence="2 3">DSM 26287</strain>
    </source>
</reference>
<sequence length="142" mass="16288">MNIEVIQNPEKALIDYLDQKIADFNWAHWEVSERKPLAVQITNDLGEVIAGAAGRTFGDWLLINTLWVADELRGQNIGSQILKAIESAAIQRGCTKCLLDTLNFQAMPFYEKHGYKTQWVQEKYPKTGCKYFMVKNFQDKCV</sequence>
<dbReference type="AlphaFoldDB" id="A0A7X0NFP5"/>
<evidence type="ECO:0000259" key="1">
    <source>
        <dbReference type="PROSITE" id="PS51186"/>
    </source>
</evidence>
<comment type="caution">
    <text evidence="2">The sequence shown here is derived from an EMBL/GenBank/DDBJ whole genome shotgun (WGS) entry which is preliminary data.</text>
</comment>
<dbReference type="GO" id="GO:0016747">
    <property type="term" value="F:acyltransferase activity, transferring groups other than amino-acyl groups"/>
    <property type="evidence" value="ECO:0007669"/>
    <property type="project" value="InterPro"/>
</dbReference>
<dbReference type="PROSITE" id="PS51186">
    <property type="entry name" value="GNAT"/>
    <property type="match status" value="1"/>
</dbReference>
<dbReference type="RefSeq" id="WP_184423408.1">
    <property type="nucleotide sequence ID" value="NZ_AP027362.1"/>
</dbReference>
<dbReference type="Pfam" id="PF00583">
    <property type="entry name" value="Acetyltransf_1"/>
    <property type="match status" value="1"/>
</dbReference>
<keyword evidence="3" id="KW-1185">Reference proteome</keyword>
<dbReference type="Proteomes" id="UP000537141">
    <property type="component" value="Unassembled WGS sequence"/>
</dbReference>
<dbReference type="Gene3D" id="3.40.630.30">
    <property type="match status" value="1"/>
</dbReference>
<dbReference type="CDD" id="cd04301">
    <property type="entry name" value="NAT_SF"/>
    <property type="match status" value="1"/>
</dbReference>
<dbReference type="InterPro" id="IPR016181">
    <property type="entry name" value="Acyl_CoA_acyltransferase"/>
</dbReference>
<feature type="domain" description="N-acetyltransferase" evidence="1">
    <location>
        <begin position="3"/>
        <end position="138"/>
    </location>
</feature>
<accession>A0A7X0NFP5</accession>
<name>A0A7X0NFP5_9GAMM</name>
<evidence type="ECO:0000313" key="2">
    <source>
        <dbReference type="EMBL" id="MBB6542584.1"/>
    </source>
</evidence>
<proteinExistence type="predicted"/>
<dbReference type="SUPFAM" id="SSF55729">
    <property type="entry name" value="Acyl-CoA N-acyltransferases (Nat)"/>
    <property type="match status" value="1"/>
</dbReference>
<dbReference type="EMBL" id="JACHHU010000006">
    <property type="protein sequence ID" value="MBB6542584.1"/>
    <property type="molecule type" value="Genomic_DNA"/>
</dbReference>
<keyword evidence="2" id="KW-0808">Transferase</keyword>
<evidence type="ECO:0000313" key="3">
    <source>
        <dbReference type="Proteomes" id="UP000537141"/>
    </source>
</evidence>